<reference evidence="2 3" key="1">
    <citation type="submission" date="2015-08" db="EMBL/GenBank/DDBJ databases">
        <title>Comparative genomics of the Campylobacter concisus group.</title>
        <authorList>
            <person name="Yee E."/>
            <person name="Chapman M.H."/>
            <person name="Huynh S."/>
            <person name="Bono J.L."/>
            <person name="On S.L."/>
            <person name="St Leger J."/>
            <person name="Foster G."/>
            <person name="Parker C.T."/>
            <person name="Miller W.G."/>
        </authorList>
    </citation>
    <scope>NUCLEOTIDE SEQUENCE [LARGE SCALE GENOMIC DNA]</scope>
    <source>
        <strain evidence="2 3">RM9337</strain>
    </source>
</reference>
<dbReference type="Gene3D" id="3.40.91.50">
    <property type="match status" value="1"/>
</dbReference>
<keyword evidence="1" id="KW-0175">Coiled coil</keyword>
<feature type="coiled-coil region" evidence="1">
    <location>
        <begin position="324"/>
        <end position="351"/>
    </location>
</feature>
<dbReference type="InterPro" id="IPR018573">
    <property type="entry name" value="Restrct_endonuc_II_AlwI"/>
</dbReference>
<evidence type="ECO:0000313" key="3">
    <source>
        <dbReference type="Proteomes" id="UP000650616"/>
    </source>
</evidence>
<keyword evidence="2" id="KW-0255">Endonuclease</keyword>
<dbReference type="RefSeq" id="WP_170015558.1">
    <property type="nucleotide sequence ID" value="NZ_CP012545.1"/>
</dbReference>
<evidence type="ECO:0000256" key="1">
    <source>
        <dbReference type="SAM" id="Coils"/>
    </source>
</evidence>
<dbReference type="AlphaFoldDB" id="A0AAW3ZT32"/>
<proteinExistence type="predicted"/>
<evidence type="ECO:0000313" key="2">
    <source>
        <dbReference type="EMBL" id="MBE3607599.1"/>
    </source>
</evidence>
<protein>
    <submittedName>
        <fullName evidence="2">AlwI family type II restriction endonuclease</fullName>
    </submittedName>
</protein>
<sequence length="591" mass="68958">MNKKVWSISTTVRNPERLKDFLATLSEIDGRAWDGLAQMEFQARLIKNRVYGFSNSQFYNGLDKNLIKLIDNPNNEISLDKAMEIFEAKNYEDPAMRGRTSFKPLEKIGLATIENKFIKITDLGRDFLLDKLDLGELYLKSFLKWQYPNPVDKEFADAKIYNIKPFIATLHLINEVNQICKNKGLKAKGISKLEFTIFAQSLLDFTCLKTQAQNLIDFRTELGKIKDYKKEQEFIDNYINNFFADFQNATFKNLKDYADNTIRYFRLTRLIYIRGGGYYIDLEPRRSVEIRNLLTSFNATADDFTKDEYKKYICDKNLPILPWQDKQNEILDNLKCEIKELEKSLNLKETFVIQSDELESQITELRAYRGELLNLILKARFENLDNIDKVIEALKNINKLDIKPSIALEKYINLSLNIINDAIKIKPNSLFGDDNEIIFTAPANRPDIECFYDGFNSICEVTILSGRNQWYNEGQPVMRHLREFENVSAKEDNYCIFIAPKIHRDTLNTFWIANKYEYEGKKQKIIPLNIAQIIEILTAVKTAKADKKMISHIKFKNLLDFIIKDVEISQNCDEWMAKIPVKILSYKESLI</sequence>
<dbReference type="Pfam" id="PF09491">
    <property type="entry name" value="RE_AlwI"/>
    <property type="match status" value="1"/>
</dbReference>
<dbReference type="GO" id="GO:0004519">
    <property type="term" value="F:endonuclease activity"/>
    <property type="evidence" value="ECO:0007669"/>
    <property type="project" value="UniProtKB-KW"/>
</dbReference>
<organism evidence="2 3">
    <name type="scientific">Campylobacter californiensis</name>
    <dbReference type="NCBI Taxonomy" id="1032243"/>
    <lineage>
        <taxon>Bacteria</taxon>
        <taxon>Pseudomonadati</taxon>
        <taxon>Campylobacterota</taxon>
        <taxon>Epsilonproteobacteria</taxon>
        <taxon>Campylobacterales</taxon>
        <taxon>Campylobacteraceae</taxon>
        <taxon>Campylobacter</taxon>
    </lineage>
</organism>
<name>A0AAW3ZT32_9BACT</name>
<gene>
    <name evidence="2" type="ORF">CCAL9337_02490</name>
</gene>
<dbReference type="EMBL" id="LIWG01000002">
    <property type="protein sequence ID" value="MBE3607599.1"/>
    <property type="molecule type" value="Genomic_DNA"/>
</dbReference>
<comment type="caution">
    <text evidence="2">The sequence shown here is derived from an EMBL/GenBank/DDBJ whole genome shotgun (WGS) entry which is preliminary data.</text>
</comment>
<keyword evidence="2" id="KW-0378">Hydrolase</keyword>
<accession>A0AAW3ZT32</accession>
<keyword evidence="3" id="KW-1185">Reference proteome</keyword>
<dbReference type="Proteomes" id="UP000650616">
    <property type="component" value="Unassembled WGS sequence"/>
</dbReference>
<keyword evidence="2" id="KW-0540">Nuclease</keyword>